<dbReference type="KEGG" id="cbr:CBG_25965"/>
<keyword evidence="2" id="KW-1185">Reference proteome</keyword>
<reference evidence="1 2" key="1">
    <citation type="journal article" date="2003" name="PLoS Biol.">
        <title>The genome sequence of Caenorhabditis briggsae: a platform for comparative genomics.</title>
        <authorList>
            <person name="Stein L.D."/>
            <person name="Bao Z."/>
            <person name="Blasiar D."/>
            <person name="Blumenthal T."/>
            <person name="Brent M.R."/>
            <person name="Chen N."/>
            <person name="Chinwalla A."/>
            <person name="Clarke L."/>
            <person name="Clee C."/>
            <person name="Coghlan A."/>
            <person name="Coulson A."/>
            <person name="D'Eustachio P."/>
            <person name="Fitch D.H."/>
            <person name="Fulton L.A."/>
            <person name="Fulton R.E."/>
            <person name="Griffiths-Jones S."/>
            <person name="Harris T.W."/>
            <person name="Hillier L.W."/>
            <person name="Kamath R."/>
            <person name="Kuwabara P.E."/>
            <person name="Mardis E.R."/>
            <person name="Marra M.A."/>
            <person name="Miner T.L."/>
            <person name="Minx P."/>
            <person name="Mullikin J.C."/>
            <person name="Plumb R.W."/>
            <person name="Rogers J."/>
            <person name="Schein J.E."/>
            <person name="Sohrmann M."/>
            <person name="Spieth J."/>
            <person name="Stajich J.E."/>
            <person name="Wei C."/>
            <person name="Willey D."/>
            <person name="Wilson R.K."/>
            <person name="Durbin R."/>
            <person name="Waterston R.H."/>
        </authorList>
    </citation>
    <scope>NUCLEOTIDE SEQUENCE [LARGE SCALE GENOMIC DNA]</scope>
    <source>
        <strain evidence="1 2">AF16</strain>
    </source>
</reference>
<evidence type="ECO:0000313" key="1">
    <source>
        <dbReference type="EMBL" id="CAS00495.1"/>
    </source>
</evidence>
<sequence length="17" mass="2116">MNRSEKVRIRVWENGNK</sequence>
<dbReference type="AlphaFoldDB" id="B6IKR5"/>
<accession>B6IKR5</accession>
<dbReference type="Proteomes" id="UP000008549">
    <property type="component" value="Unassembled WGS sequence"/>
</dbReference>
<protein>
    <submittedName>
        <fullName evidence="1">Protein CBG25965</fullName>
    </submittedName>
</protein>
<gene>
    <name evidence="1" type="ORF">CBG25965</name>
    <name evidence="1" type="ORF">CBG_25965</name>
</gene>
<reference evidence="1 2" key="2">
    <citation type="journal article" date="2011" name="PLoS Genet.">
        <title>Caenorhabditis briggsae recombinant inbred line genotypes reveal inter-strain incompatibility and the evolution of recombination.</title>
        <authorList>
            <person name="Ross J.A."/>
            <person name="Koboldt D.C."/>
            <person name="Staisch J.E."/>
            <person name="Chamberlin H.M."/>
            <person name="Gupta B.P."/>
            <person name="Miller R.D."/>
            <person name="Baird S.E."/>
            <person name="Haag E.S."/>
        </authorList>
    </citation>
    <scope>NUCLEOTIDE SEQUENCE [LARGE SCALE GENOMIC DNA]</scope>
    <source>
        <strain evidence="1 2">AF16</strain>
    </source>
</reference>
<dbReference type="EMBL" id="HE600963">
    <property type="protein sequence ID" value="CAS00495.1"/>
    <property type="molecule type" value="Genomic_DNA"/>
</dbReference>
<dbReference type="CTD" id="68917447"/>
<organism evidence="1 2">
    <name type="scientific">Caenorhabditis briggsae</name>
    <dbReference type="NCBI Taxonomy" id="6238"/>
    <lineage>
        <taxon>Eukaryota</taxon>
        <taxon>Metazoa</taxon>
        <taxon>Ecdysozoa</taxon>
        <taxon>Nematoda</taxon>
        <taxon>Chromadorea</taxon>
        <taxon>Rhabditida</taxon>
        <taxon>Rhabditina</taxon>
        <taxon>Rhabditomorpha</taxon>
        <taxon>Rhabditoidea</taxon>
        <taxon>Rhabditidae</taxon>
        <taxon>Peloderinae</taxon>
        <taxon>Caenorhabditis</taxon>
    </lineage>
</organism>
<proteinExistence type="predicted"/>
<dbReference type="RefSeq" id="XP_045100054.1">
    <property type="nucleotide sequence ID" value="XM_045243947.1"/>
</dbReference>
<dbReference type="GeneID" id="68917447"/>
<dbReference type="InParanoid" id="B6IKR5"/>
<name>B6IKR5_CAEBR</name>
<evidence type="ECO:0000313" key="2">
    <source>
        <dbReference type="Proteomes" id="UP000008549"/>
    </source>
</evidence>